<dbReference type="InterPro" id="IPR006311">
    <property type="entry name" value="TAT_signal"/>
</dbReference>
<evidence type="ECO:0000313" key="2">
    <source>
        <dbReference type="EMBL" id="QUS41802.1"/>
    </source>
</evidence>
<dbReference type="InterPro" id="IPR005064">
    <property type="entry name" value="BUG"/>
</dbReference>
<dbReference type="Gene3D" id="3.40.190.10">
    <property type="entry name" value="Periplasmic binding protein-like II"/>
    <property type="match status" value="1"/>
</dbReference>
<dbReference type="PANTHER" id="PTHR42928">
    <property type="entry name" value="TRICARBOXYLATE-BINDING PROTEIN"/>
    <property type="match status" value="1"/>
</dbReference>
<dbReference type="PANTHER" id="PTHR42928:SF5">
    <property type="entry name" value="BLR1237 PROTEIN"/>
    <property type="match status" value="1"/>
</dbReference>
<evidence type="ECO:0000313" key="3">
    <source>
        <dbReference type="Proteomes" id="UP000682843"/>
    </source>
</evidence>
<dbReference type="PROSITE" id="PS51318">
    <property type="entry name" value="TAT"/>
    <property type="match status" value="1"/>
</dbReference>
<gene>
    <name evidence="2" type="ORF">RPMA_25345</name>
</gene>
<dbReference type="PIRSF" id="PIRSF017082">
    <property type="entry name" value="YflP"/>
    <property type="match status" value="1"/>
</dbReference>
<protein>
    <submittedName>
        <fullName evidence="2">Tripartite tricarboxylate transporter substrate binding protein</fullName>
    </submittedName>
</protein>
<accession>A0ABX8ADM5</accession>
<dbReference type="SUPFAM" id="SSF53850">
    <property type="entry name" value="Periplasmic binding protein-like II"/>
    <property type="match status" value="1"/>
</dbReference>
<dbReference type="Pfam" id="PF03401">
    <property type="entry name" value="TctC"/>
    <property type="match status" value="1"/>
</dbReference>
<dbReference type="InterPro" id="IPR042100">
    <property type="entry name" value="Bug_dom1"/>
</dbReference>
<dbReference type="EMBL" id="CP036498">
    <property type="protein sequence ID" value="QUS41802.1"/>
    <property type="molecule type" value="Genomic_DNA"/>
</dbReference>
<reference evidence="2 3" key="1">
    <citation type="submission" date="2019-02" db="EMBL/GenBank/DDBJ databases">
        <title>Emended description of the genus Rhodopseudomonas and description of Rhodopseudomonas albus sp. nov., a non-phototrophic, heavy-metal-tolerant bacterium isolated from garden soil.</title>
        <authorList>
            <person name="Bao Z."/>
            <person name="Cao W.W."/>
            <person name="Sato Y."/>
            <person name="Nishizawa T."/>
            <person name="Zhao J."/>
            <person name="Guo Y."/>
            <person name="Ohta H."/>
        </authorList>
    </citation>
    <scope>NUCLEOTIDE SEQUENCE [LARGE SCALE GENOMIC DNA]</scope>
    <source>
        <strain evidence="2 3">SK50-23</strain>
    </source>
</reference>
<dbReference type="CDD" id="cd13578">
    <property type="entry name" value="PBP2_Bug27"/>
    <property type="match status" value="1"/>
</dbReference>
<comment type="similarity">
    <text evidence="1">Belongs to the UPF0065 (bug) family.</text>
</comment>
<evidence type="ECO:0000256" key="1">
    <source>
        <dbReference type="ARBA" id="ARBA00006987"/>
    </source>
</evidence>
<name>A0ABX8ADM5_9BRAD</name>
<sequence>MSIRHPSRRSVILGGAAALGTLPFIGRANAAEWPTKPVKFVVPFAAGGTTDILARLVAQKMSEEYGQQFIVENKTGAGGNIAAEFVSKADGDGYTFLVGTPGTHAINKFVFKNMTYDQVKDFSSVIIIAKVPNLMSVTNSLPAKNVQEFIALAKAKPDEYFYGTPGLGSTAHLSTELFKSMTGVKLTHVPFRGSAPALTDLIGGRVHVMIDNLPAAQPFAEANQIRPLAVSTAKRWEPMKDIPTIAEAGVPGYDAASWFTITSPAKTSKEITAKLNASVDKYVKSEEGKARLIKLGADPVGGSPAEMDAFVASESEKWGKVAQFAGIKPE</sequence>
<dbReference type="Gene3D" id="3.40.190.150">
    <property type="entry name" value="Bordetella uptake gene, domain 1"/>
    <property type="match status" value="1"/>
</dbReference>
<keyword evidence="3" id="KW-1185">Reference proteome</keyword>
<dbReference type="RefSeq" id="WP_211910442.1">
    <property type="nucleotide sequence ID" value="NZ_CP036498.1"/>
</dbReference>
<dbReference type="Proteomes" id="UP000682843">
    <property type="component" value="Chromosome"/>
</dbReference>
<proteinExistence type="inferred from homology"/>
<organism evidence="2 3">
    <name type="scientific">Tardiphaga alba</name>
    <dbReference type="NCBI Taxonomy" id="340268"/>
    <lineage>
        <taxon>Bacteria</taxon>
        <taxon>Pseudomonadati</taxon>
        <taxon>Pseudomonadota</taxon>
        <taxon>Alphaproteobacteria</taxon>
        <taxon>Hyphomicrobiales</taxon>
        <taxon>Nitrobacteraceae</taxon>
        <taxon>Tardiphaga</taxon>
    </lineage>
</organism>